<gene>
    <name evidence="1" type="ORF">BHYA_0338g00080</name>
</gene>
<dbReference type="EMBL" id="PQXK01000338">
    <property type="protein sequence ID" value="TGO32226.1"/>
    <property type="molecule type" value="Genomic_DNA"/>
</dbReference>
<accession>A0A4Z1G5K2</accession>
<sequence length="148" mass="17131">MDVNASFYANNSSCCLAGLFCDDLSRAASTSSDIRNTRERLYLLEVLERYGRKFLRLFQGQVEIRLTWRYMLADYNSNLADYERMAPLEKAEIEKIITKMQDRFPGFESPGVSDRVPRTVEADDAKSEEFLETISRKTDHRILKTVSI</sequence>
<keyword evidence="2" id="KW-1185">Reference proteome</keyword>
<protein>
    <submittedName>
        <fullName evidence="1">Uncharacterized protein</fullName>
    </submittedName>
</protein>
<name>A0A4Z1G5K2_9HELO</name>
<organism evidence="1 2">
    <name type="scientific">Botrytis hyacinthi</name>
    <dbReference type="NCBI Taxonomy" id="278943"/>
    <lineage>
        <taxon>Eukaryota</taxon>
        <taxon>Fungi</taxon>
        <taxon>Dikarya</taxon>
        <taxon>Ascomycota</taxon>
        <taxon>Pezizomycotina</taxon>
        <taxon>Leotiomycetes</taxon>
        <taxon>Helotiales</taxon>
        <taxon>Sclerotiniaceae</taxon>
        <taxon>Botrytis</taxon>
    </lineage>
</organism>
<evidence type="ECO:0000313" key="2">
    <source>
        <dbReference type="Proteomes" id="UP000297814"/>
    </source>
</evidence>
<dbReference type="Proteomes" id="UP000297814">
    <property type="component" value="Unassembled WGS sequence"/>
</dbReference>
<reference evidence="1 2" key="1">
    <citation type="submission" date="2017-12" db="EMBL/GenBank/DDBJ databases">
        <title>Comparative genomics of Botrytis spp.</title>
        <authorList>
            <person name="Valero-Jimenez C.A."/>
            <person name="Tapia P."/>
            <person name="Veloso J."/>
            <person name="Silva-Moreno E."/>
            <person name="Staats M."/>
            <person name="Valdes J.H."/>
            <person name="Van Kan J.A.L."/>
        </authorList>
    </citation>
    <scope>NUCLEOTIDE SEQUENCE [LARGE SCALE GENOMIC DNA]</scope>
    <source>
        <strain evidence="1 2">Bh0001</strain>
    </source>
</reference>
<comment type="caution">
    <text evidence="1">The sequence shown here is derived from an EMBL/GenBank/DDBJ whole genome shotgun (WGS) entry which is preliminary data.</text>
</comment>
<dbReference type="AlphaFoldDB" id="A0A4Z1G5K2"/>
<proteinExistence type="predicted"/>
<evidence type="ECO:0000313" key="1">
    <source>
        <dbReference type="EMBL" id="TGO32226.1"/>
    </source>
</evidence>